<keyword evidence="5 7" id="KW-1133">Transmembrane helix</keyword>
<feature type="transmembrane region" description="Helical" evidence="7">
    <location>
        <begin position="94"/>
        <end position="115"/>
    </location>
</feature>
<comment type="subcellular location">
    <subcellularLocation>
        <location evidence="1">Membrane</location>
        <topology evidence="1">Multi-pass membrane protein</topology>
    </subcellularLocation>
</comment>
<evidence type="ECO:0000256" key="2">
    <source>
        <dbReference type="ARBA" id="ARBA00022448"/>
    </source>
</evidence>
<evidence type="ECO:0000256" key="1">
    <source>
        <dbReference type="ARBA" id="ARBA00004141"/>
    </source>
</evidence>
<keyword evidence="4 7" id="KW-0812">Transmembrane</keyword>
<dbReference type="EMBL" id="JACHHV010000006">
    <property type="protein sequence ID" value="MBB5887706.1"/>
    <property type="molecule type" value="Genomic_DNA"/>
</dbReference>
<feature type="transmembrane region" description="Helical" evidence="7">
    <location>
        <begin position="226"/>
        <end position="243"/>
    </location>
</feature>
<protein>
    <recommendedName>
        <fullName evidence="10">Transporter</fullName>
    </recommendedName>
</protein>
<feature type="transmembrane region" description="Helical" evidence="7">
    <location>
        <begin position="38"/>
        <end position="55"/>
    </location>
</feature>
<feature type="transmembrane region" description="Helical" evidence="7">
    <location>
        <begin position="61"/>
        <end position="82"/>
    </location>
</feature>
<dbReference type="GO" id="GO:0016020">
    <property type="term" value="C:membrane"/>
    <property type="evidence" value="ECO:0007669"/>
    <property type="project" value="UniProtKB-SubCell"/>
</dbReference>
<dbReference type="PANTHER" id="PTHR36838">
    <property type="entry name" value="AUXIN EFFLUX CARRIER FAMILY PROTEIN"/>
    <property type="match status" value="1"/>
</dbReference>
<feature type="transmembrane region" description="Helical" evidence="7">
    <location>
        <begin position="193"/>
        <end position="214"/>
    </location>
</feature>
<keyword evidence="6 7" id="KW-0472">Membrane</keyword>
<evidence type="ECO:0000256" key="4">
    <source>
        <dbReference type="ARBA" id="ARBA00022692"/>
    </source>
</evidence>
<feature type="transmembrane region" description="Helical" evidence="7">
    <location>
        <begin position="161"/>
        <end position="181"/>
    </location>
</feature>
<dbReference type="AlphaFoldDB" id="A0A841C1B9"/>
<feature type="transmembrane region" description="Helical" evidence="7">
    <location>
        <begin position="6"/>
        <end position="26"/>
    </location>
</feature>
<dbReference type="GO" id="GO:0055085">
    <property type="term" value="P:transmembrane transport"/>
    <property type="evidence" value="ECO:0007669"/>
    <property type="project" value="InterPro"/>
</dbReference>
<dbReference type="PANTHER" id="PTHR36838:SF3">
    <property type="entry name" value="TRANSPORTER AUXIN EFFLUX CARRIER EC FAMILY"/>
    <property type="match status" value="1"/>
</dbReference>
<sequence length="303" mass="33814">MSAILFNALSFLIAIFLAYFLKKVGVLRQEDGERVSKVIMFVTLPATIIIGVNGFKLSFSAWELIALGLLFNLFLVFLAYFLRRNKSLYERNFLMYNISGYNLGNFAIPFVQSFLVTAIPYIAMFDIGNAIMVCGTTESIVEMSSKQIRYGFDIRDIFRNVLKSPPFISYLLMIFIALLNVRIPETILPPVHFLASANSFLSLFTIGLFMQINVNIKKLISVGKILLIRYVGAVILAVLVYLFLPLPHLARFCLVLILLTPMSFLNMISATHSGIEEGDAGFAISLSMICSLVLMSGAVVLLN</sequence>
<evidence type="ECO:0000256" key="5">
    <source>
        <dbReference type="ARBA" id="ARBA00022989"/>
    </source>
</evidence>
<dbReference type="InterPro" id="IPR004776">
    <property type="entry name" value="Mem_transp_PIN-like"/>
</dbReference>
<dbReference type="Proteomes" id="UP000562464">
    <property type="component" value="Unassembled WGS sequence"/>
</dbReference>
<organism evidence="8 9">
    <name type="scientific">Lactovum miscens</name>
    <dbReference type="NCBI Taxonomy" id="190387"/>
    <lineage>
        <taxon>Bacteria</taxon>
        <taxon>Bacillati</taxon>
        <taxon>Bacillota</taxon>
        <taxon>Bacilli</taxon>
        <taxon>Lactobacillales</taxon>
        <taxon>Streptococcaceae</taxon>
        <taxon>Lactovum</taxon>
    </lineage>
</organism>
<keyword evidence="3" id="KW-1003">Cell membrane</keyword>
<gene>
    <name evidence="8" type="ORF">HNQ37_000578</name>
</gene>
<accession>A0A841C1B9</accession>
<proteinExistence type="predicted"/>
<evidence type="ECO:0000313" key="9">
    <source>
        <dbReference type="Proteomes" id="UP000562464"/>
    </source>
</evidence>
<reference evidence="8 9" key="1">
    <citation type="submission" date="2020-08" db="EMBL/GenBank/DDBJ databases">
        <title>Genomic Encyclopedia of Type Strains, Phase IV (KMG-IV): sequencing the most valuable type-strain genomes for metagenomic binning, comparative biology and taxonomic classification.</title>
        <authorList>
            <person name="Goeker M."/>
        </authorList>
    </citation>
    <scope>NUCLEOTIDE SEQUENCE [LARGE SCALE GENOMIC DNA]</scope>
    <source>
        <strain evidence="8 9">DSM 14925</strain>
    </source>
</reference>
<keyword evidence="9" id="KW-1185">Reference proteome</keyword>
<evidence type="ECO:0000313" key="8">
    <source>
        <dbReference type="EMBL" id="MBB5887706.1"/>
    </source>
</evidence>
<evidence type="ECO:0000256" key="7">
    <source>
        <dbReference type="SAM" id="Phobius"/>
    </source>
</evidence>
<comment type="caution">
    <text evidence="8">The sequence shown here is derived from an EMBL/GenBank/DDBJ whole genome shotgun (WGS) entry which is preliminary data.</text>
</comment>
<feature type="transmembrane region" description="Helical" evidence="7">
    <location>
        <begin position="280"/>
        <end position="302"/>
    </location>
</feature>
<dbReference type="Pfam" id="PF03547">
    <property type="entry name" value="Mem_trans"/>
    <property type="match status" value="1"/>
</dbReference>
<name>A0A841C1B9_9LACT</name>
<evidence type="ECO:0000256" key="3">
    <source>
        <dbReference type="ARBA" id="ARBA00022475"/>
    </source>
</evidence>
<evidence type="ECO:0000256" key="6">
    <source>
        <dbReference type="ARBA" id="ARBA00023136"/>
    </source>
</evidence>
<evidence type="ECO:0008006" key="10">
    <source>
        <dbReference type="Google" id="ProtNLM"/>
    </source>
</evidence>
<dbReference type="RefSeq" id="WP_183539126.1">
    <property type="nucleotide sequence ID" value="NZ_JACHHV010000006.1"/>
</dbReference>
<keyword evidence="2" id="KW-0813">Transport</keyword>
<feature type="transmembrane region" description="Helical" evidence="7">
    <location>
        <begin position="249"/>
        <end position="268"/>
    </location>
</feature>